<proteinExistence type="predicted"/>
<dbReference type="Proteomes" id="UP001054837">
    <property type="component" value="Unassembled WGS sequence"/>
</dbReference>
<keyword evidence="2" id="KW-1185">Reference proteome</keyword>
<comment type="caution">
    <text evidence="1">The sequence shown here is derived from an EMBL/GenBank/DDBJ whole genome shotgun (WGS) entry which is preliminary data.</text>
</comment>
<name>A0AAV4RXH0_9ARAC</name>
<evidence type="ECO:0000313" key="1">
    <source>
        <dbReference type="EMBL" id="GIY25591.1"/>
    </source>
</evidence>
<reference evidence="1 2" key="1">
    <citation type="submission" date="2021-06" db="EMBL/GenBank/DDBJ databases">
        <title>Caerostris darwini draft genome.</title>
        <authorList>
            <person name="Kono N."/>
            <person name="Arakawa K."/>
        </authorList>
    </citation>
    <scope>NUCLEOTIDE SEQUENCE [LARGE SCALE GENOMIC DNA]</scope>
</reference>
<evidence type="ECO:0000313" key="2">
    <source>
        <dbReference type="Proteomes" id="UP001054837"/>
    </source>
</evidence>
<accession>A0AAV4RXH0</accession>
<dbReference type="AlphaFoldDB" id="A0AAV4RXH0"/>
<organism evidence="1 2">
    <name type="scientific">Caerostris darwini</name>
    <dbReference type="NCBI Taxonomy" id="1538125"/>
    <lineage>
        <taxon>Eukaryota</taxon>
        <taxon>Metazoa</taxon>
        <taxon>Ecdysozoa</taxon>
        <taxon>Arthropoda</taxon>
        <taxon>Chelicerata</taxon>
        <taxon>Arachnida</taxon>
        <taxon>Araneae</taxon>
        <taxon>Araneomorphae</taxon>
        <taxon>Entelegynae</taxon>
        <taxon>Araneoidea</taxon>
        <taxon>Araneidae</taxon>
        <taxon>Caerostris</taxon>
    </lineage>
</organism>
<gene>
    <name evidence="1" type="primary">AVEN_230950_1</name>
    <name evidence="1" type="ORF">CDAR_262991</name>
</gene>
<dbReference type="EMBL" id="BPLQ01006841">
    <property type="protein sequence ID" value="GIY25591.1"/>
    <property type="molecule type" value="Genomic_DNA"/>
</dbReference>
<sequence>MILKARPYLKDRLIGWASGPNGENVITAFYFRDERGGLNIESEDLSIIANLYFASRAAVVKYMDLNASSPGAPLSSSKERVSLGSAVVHHQKGSPLLFFGAPSTSVICKRPYLSHPASKWEKNTYPMK</sequence>
<protein>
    <submittedName>
        <fullName evidence="1">Uncharacterized protein</fullName>
    </submittedName>
</protein>